<dbReference type="Pfam" id="PF00210">
    <property type="entry name" value="Ferritin"/>
    <property type="match status" value="1"/>
</dbReference>
<dbReference type="RefSeq" id="WP_141199086.1">
    <property type="nucleotide sequence ID" value="NZ_CP041186.1"/>
</dbReference>
<dbReference type="PANTHER" id="PTHR42932:SF1">
    <property type="entry name" value="GENERAL STRESS PROTEIN 20U"/>
    <property type="match status" value="1"/>
</dbReference>
<gene>
    <name evidence="4" type="ORF">FIV42_18320</name>
</gene>
<evidence type="ECO:0000256" key="1">
    <source>
        <dbReference type="ARBA" id="ARBA00009497"/>
    </source>
</evidence>
<reference evidence="4 5" key="1">
    <citation type="submission" date="2019-06" db="EMBL/GenBank/DDBJ databases">
        <title>Persicimonas caeni gen. nov., sp. nov., a predatory bacterium isolated from solar saltern.</title>
        <authorList>
            <person name="Wang S."/>
        </authorList>
    </citation>
    <scope>NUCLEOTIDE SEQUENCE [LARGE SCALE GENOMIC DNA]</scope>
    <source>
        <strain evidence="4 5">YN101</strain>
    </source>
</reference>
<dbReference type="PANTHER" id="PTHR42932">
    <property type="entry name" value="GENERAL STRESS PROTEIN 20U"/>
    <property type="match status" value="1"/>
</dbReference>
<evidence type="ECO:0000313" key="4">
    <source>
        <dbReference type="EMBL" id="QDG52621.1"/>
    </source>
</evidence>
<name>A0A4Y6PWA0_PERCE</name>
<dbReference type="GO" id="GO:0008199">
    <property type="term" value="F:ferric iron binding"/>
    <property type="evidence" value="ECO:0007669"/>
    <property type="project" value="InterPro"/>
</dbReference>
<keyword evidence="5" id="KW-1185">Reference proteome</keyword>
<accession>A0A5B8YBL8</accession>
<dbReference type="CDD" id="cd01043">
    <property type="entry name" value="DPS"/>
    <property type="match status" value="1"/>
</dbReference>
<comment type="similarity">
    <text evidence="1 2">Belongs to the Dps family.</text>
</comment>
<feature type="domain" description="Ferritin/DPS" evidence="3">
    <location>
        <begin position="7"/>
        <end position="146"/>
    </location>
</feature>
<dbReference type="GO" id="GO:0016722">
    <property type="term" value="F:oxidoreductase activity, acting on metal ions"/>
    <property type="evidence" value="ECO:0007669"/>
    <property type="project" value="InterPro"/>
</dbReference>
<dbReference type="InterPro" id="IPR002177">
    <property type="entry name" value="DPS_DNA-bd"/>
</dbReference>
<dbReference type="InterPro" id="IPR008331">
    <property type="entry name" value="Ferritin_DPS_dom"/>
</dbReference>
<dbReference type="Gene3D" id="1.20.1260.10">
    <property type="match status" value="1"/>
</dbReference>
<evidence type="ECO:0000259" key="3">
    <source>
        <dbReference type="Pfam" id="PF00210"/>
    </source>
</evidence>
<accession>A0A4Y6PWA0</accession>
<evidence type="ECO:0000313" key="5">
    <source>
        <dbReference type="Proteomes" id="UP000315995"/>
    </source>
</evidence>
<organism evidence="4 5">
    <name type="scientific">Persicimonas caeni</name>
    <dbReference type="NCBI Taxonomy" id="2292766"/>
    <lineage>
        <taxon>Bacteria</taxon>
        <taxon>Deltaproteobacteria</taxon>
        <taxon>Bradymonadales</taxon>
        <taxon>Bradymonadaceae</taxon>
        <taxon>Persicimonas</taxon>
    </lineage>
</organism>
<proteinExistence type="inferred from homology"/>
<dbReference type="AlphaFoldDB" id="A0A4Y6PWA0"/>
<dbReference type="PIRSF" id="PIRSF005900">
    <property type="entry name" value="Dps"/>
    <property type="match status" value="1"/>
</dbReference>
<dbReference type="InterPro" id="IPR009078">
    <property type="entry name" value="Ferritin-like_SF"/>
</dbReference>
<dbReference type="OrthoDB" id="9797687at2"/>
<sequence length="147" mass="17259">MATEKTIEHLNTLLADYMVYYQKLRNYHWNVKGHEFFKLHEKFEEGYLMTAEWADDIAERILALGGKPHSTMGEFVENARLNEETGTPNWREMVQNLVDDIQALNENSIDLIESAEEDRDRTTANVIDGIVDAQEENLWMYRTFLKD</sequence>
<dbReference type="InterPro" id="IPR023188">
    <property type="entry name" value="DPS_DNA-bd_CS"/>
</dbReference>
<dbReference type="PRINTS" id="PR01346">
    <property type="entry name" value="HELNAPAPROT"/>
</dbReference>
<evidence type="ECO:0000256" key="2">
    <source>
        <dbReference type="RuleBase" id="RU003875"/>
    </source>
</evidence>
<dbReference type="SUPFAM" id="SSF47240">
    <property type="entry name" value="Ferritin-like"/>
    <property type="match status" value="1"/>
</dbReference>
<dbReference type="EMBL" id="CP041186">
    <property type="protein sequence ID" value="QDG52621.1"/>
    <property type="molecule type" value="Genomic_DNA"/>
</dbReference>
<protein>
    <submittedName>
        <fullName evidence="4">DNA starvation/stationary phase protection protein</fullName>
    </submittedName>
</protein>
<dbReference type="Proteomes" id="UP000315995">
    <property type="component" value="Chromosome"/>
</dbReference>
<dbReference type="PROSITE" id="PS00818">
    <property type="entry name" value="DPS_1"/>
    <property type="match status" value="1"/>
</dbReference>
<dbReference type="InterPro" id="IPR012347">
    <property type="entry name" value="Ferritin-like"/>
</dbReference>